<dbReference type="EMBL" id="LT607412">
    <property type="protein sequence ID" value="SCE84799.1"/>
    <property type="molecule type" value="Genomic_DNA"/>
</dbReference>
<evidence type="ECO:0000256" key="1">
    <source>
        <dbReference type="SAM" id="MobiDB-lite"/>
    </source>
</evidence>
<feature type="region of interest" description="Disordered" evidence="1">
    <location>
        <begin position="96"/>
        <end position="120"/>
    </location>
</feature>
<accession>A0A1C4VM03</accession>
<sequence length="120" mass="13310">MSFSVEPSALERAVSRLNDAALDAQTAKAYTLKHTDMPWHGQGLLNEAWPAHQQLVDEMNKRLTHLMDLLGKSRDVLQETADYYRRTDTGSAARLDATYPTVDRSGYELPSGHPTGGNLP</sequence>
<protein>
    <submittedName>
        <fullName evidence="2">Excreted virulence factor EspC, type VII ESX diderm</fullName>
    </submittedName>
</protein>
<proteinExistence type="predicted"/>
<gene>
    <name evidence="2" type="ORF">GA0070607_2312</name>
</gene>
<dbReference type="Proteomes" id="UP000198243">
    <property type="component" value="Chromosome I"/>
</dbReference>
<keyword evidence="3" id="KW-1185">Reference proteome</keyword>
<name>A0A1C4VM03_9ACTN</name>
<dbReference type="AlphaFoldDB" id="A0A1C4VM03"/>
<evidence type="ECO:0000313" key="2">
    <source>
        <dbReference type="EMBL" id="SCE84799.1"/>
    </source>
</evidence>
<dbReference type="SUPFAM" id="SSF140453">
    <property type="entry name" value="EsxAB dimer-like"/>
    <property type="match status" value="1"/>
</dbReference>
<organism evidence="2 3">
    <name type="scientific">Micromonospora coriariae</name>
    <dbReference type="NCBI Taxonomy" id="285665"/>
    <lineage>
        <taxon>Bacteria</taxon>
        <taxon>Bacillati</taxon>
        <taxon>Actinomycetota</taxon>
        <taxon>Actinomycetes</taxon>
        <taxon>Micromonosporales</taxon>
        <taxon>Micromonosporaceae</taxon>
        <taxon>Micromonospora</taxon>
    </lineage>
</organism>
<dbReference type="OrthoDB" id="3692598at2"/>
<dbReference type="RefSeq" id="WP_089018180.1">
    <property type="nucleotide sequence ID" value="NZ_LT607412.1"/>
</dbReference>
<dbReference type="InterPro" id="IPR036689">
    <property type="entry name" value="ESAT-6-like_sf"/>
</dbReference>
<evidence type="ECO:0000313" key="3">
    <source>
        <dbReference type="Proteomes" id="UP000198243"/>
    </source>
</evidence>
<reference evidence="3" key="1">
    <citation type="submission" date="2016-06" db="EMBL/GenBank/DDBJ databases">
        <authorList>
            <person name="Varghese N."/>
            <person name="Submissions Spin"/>
        </authorList>
    </citation>
    <scope>NUCLEOTIDE SEQUENCE [LARGE SCALE GENOMIC DNA]</scope>
    <source>
        <strain evidence="3">DSM 44875</strain>
    </source>
</reference>